<organism evidence="1 2">
    <name type="scientific">Christensenella hongkongensis</name>
    <dbReference type="NCBI Taxonomy" id="270498"/>
    <lineage>
        <taxon>Bacteria</taxon>
        <taxon>Bacillati</taxon>
        <taxon>Bacillota</taxon>
        <taxon>Clostridia</taxon>
        <taxon>Christensenellales</taxon>
        <taxon>Christensenellaceae</taxon>
        <taxon>Christensenella</taxon>
    </lineage>
</organism>
<keyword evidence="2" id="KW-1185">Reference proteome</keyword>
<dbReference type="Proteomes" id="UP000034076">
    <property type="component" value="Unassembled WGS sequence"/>
</dbReference>
<evidence type="ECO:0000313" key="2">
    <source>
        <dbReference type="Proteomes" id="UP000034076"/>
    </source>
</evidence>
<proteinExistence type="predicted"/>
<dbReference type="EMBL" id="LAYJ01000133">
    <property type="protein sequence ID" value="KKI49452.1"/>
    <property type="molecule type" value="Genomic_DNA"/>
</dbReference>
<evidence type="ECO:0000313" key="1">
    <source>
        <dbReference type="EMBL" id="KKI49452.1"/>
    </source>
</evidence>
<dbReference type="OrthoDB" id="2086243at2"/>
<comment type="caution">
    <text evidence="1">The sequence shown here is derived from an EMBL/GenBank/DDBJ whole genome shotgun (WGS) entry which is preliminary data.</text>
</comment>
<reference evidence="1 2" key="1">
    <citation type="submission" date="2015-04" db="EMBL/GenBank/DDBJ databases">
        <title>Draft genome sequence of bacteremic isolate Catabacter hongkongensis type strain HKU16T.</title>
        <authorList>
            <person name="Lau S.K."/>
            <person name="Teng J.L."/>
            <person name="Huang Y."/>
            <person name="Curreem S.O."/>
            <person name="Tsui S.K."/>
            <person name="Woo P.C."/>
        </authorList>
    </citation>
    <scope>NUCLEOTIDE SEQUENCE [LARGE SCALE GENOMIC DNA]</scope>
    <source>
        <strain evidence="1 2">HKU16</strain>
    </source>
</reference>
<dbReference type="RefSeq" id="WP_046444789.1">
    <property type="nucleotide sequence ID" value="NZ_LAYJ01000133.1"/>
</dbReference>
<dbReference type="AlphaFoldDB" id="A0A0M2NG88"/>
<gene>
    <name evidence="1" type="ORF">CHK_3030</name>
</gene>
<sequence length="225" mass="24907">MSREELNALINRITQEVLYRLKELEPADENVSGTVVIVSSFIPSPKTALETIHTRYGKDAQFITFGTSFTPIGSRVLNAEEQEKDSILERVAGSANIVLMTPKVGLLSNIALGNDDGFIEHLVMRSLLWGRKVSVLLDFKPPRFKRNTFFEKIVTVIETLGDMGVEVLSYQCAVAKDGERLTLVTENEVVAAYKTKEKQVLCAADAIITPSAKDKAKELGVDLNY</sequence>
<protein>
    <submittedName>
        <fullName evidence="1">Uncharacterized protein</fullName>
    </submittedName>
</protein>
<name>A0A0M2NG88_9FIRM</name>
<dbReference type="STRING" id="270498.CHK_3030"/>
<accession>A0A0M2NG88</accession>